<dbReference type="Proteomes" id="UP000264071">
    <property type="component" value="Unassembled WGS sequence"/>
</dbReference>
<dbReference type="GO" id="GO:0016491">
    <property type="term" value="F:oxidoreductase activity"/>
    <property type="evidence" value="ECO:0007669"/>
    <property type="project" value="TreeGrafter"/>
</dbReference>
<dbReference type="PROSITE" id="PS51318">
    <property type="entry name" value="TAT"/>
    <property type="match status" value="1"/>
</dbReference>
<comment type="caution">
    <text evidence="1">The sequence shown here is derived from an EMBL/GenBank/DDBJ whole genome shotgun (WGS) entry which is preliminary data.</text>
</comment>
<proteinExistence type="predicted"/>
<gene>
    <name evidence="1" type="ORF">DGD08_11890</name>
</gene>
<dbReference type="Pfam" id="PF13450">
    <property type="entry name" value="NAD_binding_8"/>
    <property type="match status" value="1"/>
</dbReference>
<dbReference type="OMA" id="SAWAGIH"/>
<name>A0A3D4VAM8_9BACT</name>
<dbReference type="Gene3D" id="3.50.50.60">
    <property type="entry name" value="FAD/NAD(P)-binding domain"/>
    <property type="match status" value="1"/>
</dbReference>
<accession>A0A3D4VAM8</accession>
<dbReference type="EMBL" id="DPIY01000010">
    <property type="protein sequence ID" value="HCT57894.1"/>
    <property type="molecule type" value="Genomic_DNA"/>
</dbReference>
<dbReference type="SUPFAM" id="SSF51905">
    <property type="entry name" value="FAD/NAD(P)-binding domain"/>
    <property type="match status" value="1"/>
</dbReference>
<reference evidence="1 2" key="1">
    <citation type="journal article" date="2018" name="Nat. Biotechnol.">
        <title>A standardized bacterial taxonomy based on genome phylogeny substantially revises the tree of life.</title>
        <authorList>
            <person name="Parks D.H."/>
            <person name="Chuvochina M."/>
            <person name="Waite D.W."/>
            <person name="Rinke C."/>
            <person name="Skarshewski A."/>
            <person name="Chaumeil P.A."/>
            <person name="Hugenholtz P."/>
        </authorList>
    </citation>
    <scope>NUCLEOTIDE SEQUENCE [LARGE SCALE GENOMIC DNA]</scope>
    <source>
        <strain evidence="1">UBA8844</strain>
    </source>
</reference>
<dbReference type="AlphaFoldDB" id="A0A3D4VAM8"/>
<dbReference type="PANTHER" id="PTHR42923:SF39">
    <property type="entry name" value="AMINO OXIDASE"/>
    <property type="match status" value="1"/>
</dbReference>
<evidence type="ECO:0000313" key="2">
    <source>
        <dbReference type="Proteomes" id="UP000264071"/>
    </source>
</evidence>
<evidence type="ECO:0000313" key="1">
    <source>
        <dbReference type="EMBL" id="HCT57894.1"/>
    </source>
</evidence>
<dbReference type="InterPro" id="IPR050464">
    <property type="entry name" value="Zeta_carotene_desat/Oxidored"/>
</dbReference>
<organism evidence="1 2">
    <name type="scientific">Gemmatimonas aurantiaca</name>
    <dbReference type="NCBI Taxonomy" id="173480"/>
    <lineage>
        <taxon>Bacteria</taxon>
        <taxon>Pseudomonadati</taxon>
        <taxon>Gemmatimonadota</taxon>
        <taxon>Gemmatimonadia</taxon>
        <taxon>Gemmatimonadales</taxon>
        <taxon>Gemmatimonadaceae</taxon>
        <taxon>Gemmatimonas</taxon>
    </lineage>
</organism>
<dbReference type="InterPro" id="IPR036188">
    <property type="entry name" value="FAD/NAD-bd_sf"/>
</dbReference>
<protein>
    <submittedName>
        <fullName evidence="1">NAD(P)/FAD-dependent oxidoreductase</fullName>
    </submittedName>
</protein>
<dbReference type="PANTHER" id="PTHR42923">
    <property type="entry name" value="PROTOPORPHYRINOGEN OXIDASE"/>
    <property type="match status" value="1"/>
</dbReference>
<sequence length="565" mass="62291">MTPSRRDLLKSLGAMAFAPTLAPALVGLSRKGHVIAGEFIADGSRAGHAVRDGSLRQGARGARRELRTSVAIVGGGMGGLSAAWQLDAQGMTDWLLLEMDAHTGGNARAAGPDGVPLVDAARIRAPWGAHYVPVPDADAVHVRRLFRELGVLSATGEWDERTLCHTPQERLWQHGRWHEGLEPMDAINAADRAQFARFDARIDELRATRMFRVPSATGHETRRRAIAAGGAAARTARAVEELDTLTADAWMRREGFTAPALRWWVEYGTRDDFGASLQQASAWAAVHYFAARESEEHGPLTWPEGNDFIAQALTRRLMARTSRDGGPRIHTGAVAWQIAREGQRWVVDTPQARIVADAVIWAAPMFVLPRVFPAVELPNVLEYAPWVVANVVLHRMPDERGAPLAWDNVIYGSPSLGYVNAGHQLLGRPTLPAVWTWYHAVVDRPAAEARQWLLQRPWTEWRDQIVQDLTRAHPDIADCITRIDVMRWGHAMARPMPGLLHRLLRLRDWQPAPGMFVAHADLSGMSLFEEAQWHGVTAAMRAIALVGKSGSGRASAAREDQEETG</sequence>
<dbReference type="InterPro" id="IPR006311">
    <property type="entry name" value="TAT_signal"/>
</dbReference>